<dbReference type="GeneID" id="80541682"/>
<proteinExistence type="predicted"/>
<sequence length="560" mass="64385">MEDFDITNVYMAYVENQPYIYPSIDEHTIREADKFLRSVPTGWQIVPNILWRHFCKPKQWAELNINYEAYAVKGIKCTIFNPIPITNNLAIQRTSLFAAFNNCTYCNTYQDELYETSWHPWYVRTGAQVDNLNLMYKEGVFYTGYSHATDGGEGGSSTHRGYIYKFPQYYWDRQYVTNEFPDVWSQGKTGSAGVFDTFDASHPDSQPIPAAVLWDPFERPDHIGELRAGKNATTFTWEVAPCDNNKVFNLDRIAQYASWTTAGPYIGATSARPGTGKKYSDMDPEVVTTYGMHARNTQTTNNGVAFDASIRQGYFEDYTVPNWAHIPIVPNAWFWQEIQKSIADVKMDKAWQKIDKYWAGTETEQFKYPPCQFFCKGVPLYDANTSHIHTLTQVSVKMTLMLSCKKRRSAYFCPTWGPFSGEQIYYHNPHKLIYQEGMIRYRTGGMRRTWQNLNRFSTDPTRKVYGREDCYAIPANPNEITAGWYTAPSIPVPTDVGQQGLRAGENAEEGNNRKPEIEITVEKGGKSIVRYRPQAPARKKTPSPEKYADMQLMEHMDTHI</sequence>
<dbReference type="EMBL" id="MT247760">
    <property type="protein sequence ID" value="QMI57839.1"/>
    <property type="molecule type" value="Genomic_DNA"/>
</dbReference>
<keyword evidence="2" id="KW-1185">Reference proteome</keyword>
<dbReference type="KEGG" id="vg:80541682"/>
<dbReference type="RefSeq" id="YP_010802873.1">
    <property type="nucleotide sequence ID" value="NC_077064.1"/>
</dbReference>
<organism evidence="1 2">
    <name type="scientific">Chestnut teal chaphamaparvovirus 3</name>
    <dbReference type="NCBI Taxonomy" id="2759405"/>
    <lineage>
        <taxon>Viruses</taxon>
        <taxon>Monodnaviria</taxon>
        <taxon>Shotokuvirae</taxon>
        <taxon>Cossaviricota</taxon>
        <taxon>Quintoviricetes</taxon>
        <taxon>Piccovirales</taxon>
        <taxon>Parvoviridae</taxon>
        <taxon>Hamaparvovirinae</taxon>
        <taxon>Chaphamaparvovirus</taxon>
        <taxon>Chaphamaparvovirus anseriform3</taxon>
    </lineage>
</organism>
<evidence type="ECO:0000313" key="2">
    <source>
        <dbReference type="Proteomes" id="UP001162004"/>
    </source>
</evidence>
<dbReference type="Proteomes" id="UP001162004">
    <property type="component" value="Segment"/>
</dbReference>
<protein>
    <submittedName>
        <fullName evidence="1">Capsid protein</fullName>
    </submittedName>
</protein>
<reference evidence="2" key="1">
    <citation type="journal article" date="2020" name="Sci. Rep.">
        <title>Metagenomics characterisation of avian parvoviruses and picornaviruses from Australian wild ducks.</title>
        <authorList>
            <person name="Vibin J."/>
            <person name="Chamings A."/>
            <person name="Klaassen M."/>
            <person name="Bhatta T.R."/>
            <person name="Alexandersen S."/>
        </authorList>
    </citation>
    <scope>NUCLEOTIDE SEQUENCE [LARGE SCALE GENOMIC DNA]</scope>
</reference>
<evidence type="ECO:0000313" key="1">
    <source>
        <dbReference type="EMBL" id="QMI57839.1"/>
    </source>
</evidence>
<name>A0A7D7AHZ9_9VIRU</name>
<accession>A0A7D7AHZ9</accession>